<dbReference type="AlphaFoldDB" id="A0A1C7MGQ2"/>
<dbReference type="OrthoDB" id="278430at2759"/>
<feature type="compositionally biased region" description="Basic and acidic residues" evidence="1">
    <location>
        <begin position="183"/>
        <end position="200"/>
    </location>
</feature>
<protein>
    <submittedName>
        <fullName evidence="2">Uncharacterized protein</fullName>
    </submittedName>
</protein>
<feature type="region of interest" description="Disordered" evidence="1">
    <location>
        <begin position="112"/>
        <end position="200"/>
    </location>
</feature>
<keyword evidence="3" id="KW-1185">Reference proteome</keyword>
<gene>
    <name evidence="2" type="ORF">A0H81_06142</name>
</gene>
<feature type="compositionally biased region" description="Polar residues" evidence="1">
    <location>
        <begin position="173"/>
        <end position="182"/>
    </location>
</feature>
<feature type="compositionally biased region" description="Polar residues" evidence="1">
    <location>
        <begin position="72"/>
        <end position="81"/>
    </location>
</feature>
<dbReference type="Proteomes" id="UP000092993">
    <property type="component" value="Unassembled WGS sequence"/>
</dbReference>
<organism evidence="2 3">
    <name type="scientific">Grifola frondosa</name>
    <name type="common">Maitake</name>
    <name type="synonym">Polyporus frondosus</name>
    <dbReference type="NCBI Taxonomy" id="5627"/>
    <lineage>
        <taxon>Eukaryota</taxon>
        <taxon>Fungi</taxon>
        <taxon>Dikarya</taxon>
        <taxon>Basidiomycota</taxon>
        <taxon>Agaricomycotina</taxon>
        <taxon>Agaricomycetes</taxon>
        <taxon>Polyporales</taxon>
        <taxon>Grifolaceae</taxon>
        <taxon>Grifola</taxon>
    </lineage>
</organism>
<feature type="compositionally biased region" description="Low complexity" evidence="1">
    <location>
        <begin position="1"/>
        <end position="18"/>
    </location>
</feature>
<feature type="region of interest" description="Disordered" evidence="1">
    <location>
        <begin position="231"/>
        <end position="256"/>
    </location>
</feature>
<feature type="compositionally biased region" description="Polar residues" evidence="1">
    <location>
        <begin position="131"/>
        <end position="142"/>
    </location>
</feature>
<evidence type="ECO:0000313" key="3">
    <source>
        <dbReference type="Proteomes" id="UP000092993"/>
    </source>
</evidence>
<name>A0A1C7MGQ2_GRIFR</name>
<dbReference type="EMBL" id="LUGG01000006">
    <property type="protein sequence ID" value="OBZ74204.1"/>
    <property type="molecule type" value="Genomic_DNA"/>
</dbReference>
<accession>A0A1C7MGQ2</accession>
<proteinExistence type="predicted"/>
<sequence>MRRTSTASSASGSAGARTPGDETSSTTHPLPARPDWAVGLKPQHPRHHDHSNPNSRTMSPARIGGQAHLAQQHATHPNLHSNDFPPLSSGPEKRQPVVGGAWTNATISRVMMPGPQGNVNPQGSALVHYPNSHTTPSPNATPNLRLDEQDHAFERPPPKGNSELFNPKAGPRSASTSTPNSVRTERDRFEVKEKEGKIRQKGEGMANAILVDKVGAMSLDDRGGEAECTAAEGVRPSPAISPSMGDPGSIGDAISS</sequence>
<comment type="caution">
    <text evidence="2">The sequence shown here is derived from an EMBL/GenBank/DDBJ whole genome shotgun (WGS) entry which is preliminary data.</text>
</comment>
<feature type="compositionally biased region" description="Basic and acidic residues" evidence="1">
    <location>
        <begin position="145"/>
        <end position="157"/>
    </location>
</feature>
<feature type="region of interest" description="Disordered" evidence="1">
    <location>
        <begin position="1"/>
        <end position="100"/>
    </location>
</feature>
<evidence type="ECO:0000256" key="1">
    <source>
        <dbReference type="SAM" id="MobiDB-lite"/>
    </source>
</evidence>
<evidence type="ECO:0000313" key="2">
    <source>
        <dbReference type="EMBL" id="OBZ74204.1"/>
    </source>
</evidence>
<reference evidence="2 3" key="1">
    <citation type="submission" date="2016-03" db="EMBL/GenBank/DDBJ databases">
        <title>Whole genome sequencing of Grifola frondosa 9006-11.</title>
        <authorList>
            <person name="Min B."/>
            <person name="Park H."/>
            <person name="Kim J.-G."/>
            <person name="Cho H."/>
            <person name="Oh Y.-L."/>
            <person name="Kong W.-S."/>
            <person name="Choi I.-G."/>
        </authorList>
    </citation>
    <scope>NUCLEOTIDE SEQUENCE [LARGE SCALE GENOMIC DNA]</scope>
    <source>
        <strain evidence="2 3">9006-11</strain>
    </source>
</reference>
<dbReference type="STRING" id="5627.A0A1C7MGQ2"/>